<feature type="domain" description="Ig-like" evidence="5">
    <location>
        <begin position="11"/>
        <end position="86"/>
    </location>
</feature>
<dbReference type="InterPro" id="IPR036179">
    <property type="entry name" value="Ig-like_dom_sf"/>
</dbReference>
<protein>
    <recommendedName>
        <fullName evidence="5">Ig-like domain-containing protein</fullName>
    </recommendedName>
</protein>
<feature type="domain" description="Ig-like" evidence="5">
    <location>
        <begin position="193"/>
        <end position="268"/>
    </location>
</feature>
<sequence length="402" mass="43670">FSDPGSIHLSPNRTFYELTESSSLTVNCSADCFPACQYAWTGPWGNIVSSSGLLSFISIGRNQSGQYTCTASDSDIPIKRATTDISVTVFYGPDDRKVFLSPSTTSYQLTELSRLDVKCSATCVPQCDYQWSEPLVNQNDNMGWLSISQIQRNQNGTFVCTVTNPKVPGKSATANFSVIVYYGPDSNGLTLSPSNTSYQLTESSSLTVQCIATCVPQCNYQWMGPGISQNDNRGLLSVSEISRNQSGTFTCTVTNPKNHGKNVTANISVIVYYGPDDRKVSLSPSNTSYQLIELSRLDVKCSATCEPQCNYQWSGPMVSQNDNMGLLSISQIQRNQNGTFICTVTNPKVTGKSATASFSVIVYYGPDIPYLSPSTAVYTRLEGESVPDIICSADCFPGCTQV</sequence>
<keyword evidence="2" id="KW-1015">Disulfide bond</keyword>
<keyword evidence="7" id="KW-1185">Reference proteome</keyword>
<dbReference type="Gene3D" id="2.60.40.10">
    <property type="entry name" value="Immunoglobulins"/>
    <property type="match status" value="4"/>
</dbReference>
<evidence type="ECO:0000256" key="1">
    <source>
        <dbReference type="ARBA" id="ARBA00022729"/>
    </source>
</evidence>
<dbReference type="Pfam" id="PF13895">
    <property type="entry name" value="Ig_2"/>
    <property type="match status" value="2"/>
</dbReference>
<dbReference type="SMART" id="SM00408">
    <property type="entry name" value="IGc2"/>
    <property type="match status" value="4"/>
</dbReference>
<dbReference type="InterPro" id="IPR013783">
    <property type="entry name" value="Ig-like_fold"/>
</dbReference>
<evidence type="ECO:0000313" key="7">
    <source>
        <dbReference type="Proteomes" id="UP001634394"/>
    </source>
</evidence>
<dbReference type="InterPro" id="IPR003598">
    <property type="entry name" value="Ig_sub2"/>
</dbReference>
<gene>
    <name evidence="6" type="ORF">ACJMK2_008826</name>
</gene>
<evidence type="ECO:0000256" key="3">
    <source>
        <dbReference type="ARBA" id="ARBA00023180"/>
    </source>
</evidence>
<organism evidence="6 7">
    <name type="scientific">Sinanodonta woodiana</name>
    <name type="common">Chinese pond mussel</name>
    <name type="synonym">Anodonta woodiana</name>
    <dbReference type="NCBI Taxonomy" id="1069815"/>
    <lineage>
        <taxon>Eukaryota</taxon>
        <taxon>Metazoa</taxon>
        <taxon>Spiralia</taxon>
        <taxon>Lophotrochozoa</taxon>
        <taxon>Mollusca</taxon>
        <taxon>Bivalvia</taxon>
        <taxon>Autobranchia</taxon>
        <taxon>Heteroconchia</taxon>
        <taxon>Palaeoheterodonta</taxon>
        <taxon>Unionida</taxon>
        <taxon>Unionoidea</taxon>
        <taxon>Unionidae</taxon>
        <taxon>Unioninae</taxon>
        <taxon>Sinanodonta</taxon>
    </lineage>
</organism>
<dbReference type="SMART" id="SM00409">
    <property type="entry name" value="IG"/>
    <property type="match status" value="4"/>
</dbReference>
<dbReference type="EMBL" id="JBJQND010000011">
    <property type="protein sequence ID" value="KAL3862882.1"/>
    <property type="molecule type" value="Genomic_DNA"/>
</dbReference>
<name>A0ABD3VQU0_SINWO</name>
<evidence type="ECO:0000313" key="6">
    <source>
        <dbReference type="EMBL" id="KAL3862882.1"/>
    </source>
</evidence>
<evidence type="ECO:0000256" key="2">
    <source>
        <dbReference type="ARBA" id="ARBA00023157"/>
    </source>
</evidence>
<evidence type="ECO:0000256" key="4">
    <source>
        <dbReference type="ARBA" id="ARBA00023319"/>
    </source>
</evidence>
<proteinExistence type="predicted"/>
<dbReference type="PROSITE" id="PS50835">
    <property type="entry name" value="IG_LIKE"/>
    <property type="match status" value="4"/>
</dbReference>
<keyword evidence="4" id="KW-0393">Immunoglobulin domain</keyword>
<dbReference type="PANTHER" id="PTHR44337:SF20">
    <property type="entry name" value="CARCINOEMBRYONIC ANTIGEN-RELATED CELL ADHESION MOLECULE 5-RELATED"/>
    <property type="match status" value="1"/>
</dbReference>
<dbReference type="Pfam" id="PF13927">
    <property type="entry name" value="Ig_3"/>
    <property type="match status" value="1"/>
</dbReference>
<feature type="domain" description="Ig-like" evidence="5">
    <location>
        <begin position="284"/>
        <end position="359"/>
    </location>
</feature>
<feature type="non-terminal residue" evidence="6">
    <location>
        <position position="1"/>
    </location>
</feature>
<evidence type="ECO:0000259" key="5">
    <source>
        <dbReference type="PROSITE" id="PS50835"/>
    </source>
</evidence>
<dbReference type="InterPro" id="IPR052598">
    <property type="entry name" value="IgSF_CEA-related"/>
</dbReference>
<keyword evidence="3" id="KW-0325">Glycoprotein</keyword>
<accession>A0ABD3VQU0</accession>
<dbReference type="InterPro" id="IPR003599">
    <property type="entry name" value="Ig_sub"/>
</dbReference>
<reference evidence="6 7" key="1">
    <citation type="submission" date="2024-11" db="EMBL/GenBank/DDBJ databases">
        <title>Chromosome-level genome assembly of the freshwater bivalve Anodonta woodiana.</title>
        <authorList>
            <person name="Chen X."/>
        </authorList>
    </citation>
    <scope>NUCLEOTIDE SEQUENCE [LARGE SCALE GENOMIC DNA]</scope>
    <source>
        <strain evidence="6">MN2024</strain>
        <tissue evidence="6">Gills</tissue>
    </source>
</reference>
<dbReference type="Proteomes" id="UP001634394">
    <property type="component" value="Unassembled WGS sequence"/>
</dbReference>
<feature type="domain" description="Ig-like" evidence="5">
    <location>
        <begin position="102"/>
        <end position="177"/>
    </location>
</feature>
<dbReference type="SUPFAM" id="SSF48726">
    <property type="entry name" value="Immunoglobulin"/>
    <property type="match status" value="4"/>
</dbReference>
<dbReference type="AlphaFoldDB" id="A0ABD3VQU0"/>
<dbReference type="InterPro" id="IPR007110">
    <property type="entry name" value="Ig-like_dom"/>
</dbReference>
<dbReference type="PANTHER" id="PTHR44337">
    <property type="entry name" value="CARCINOEMBRYONIC ANTIGEN-RELATED CELL ADHESION MOLECULE 8"/>
    <property type="match status" value="1"/>
</dbReference>
<comment type="caution">
    <text evidence="6">The sequence shown here is derived from an EMBL/GenBank/DDBJ whole genome shotgun (WGS) entry which is preliminary data.</text>
</comment>
<keyword evidence="1" id="KW-0732">Signal</keyword>